<dbReference type="CDD" id="cd09275">
    <property type="entry name" value="RNase_HI_RT_DIRS1"/>
    <property type="match status" value="1"/>
</dbReference>
<proteinExistence type="predicted"/>
<organism evidence="1 2">
    <name type="scientific">Streblomastix strix</name>
    <dbReference type="NCBI Taxonomy" id="222440"/>
    <lineage>
        <taxon>Eukaryota</taxon>
        <taxon>Metamonada</taxon>
        <taxon>Preaxostyla</taxon>
        <taxon>Oxymonadida</taxon>
        <taxon>Streblomastigidae</taxon>
        <taxon>Streblomastix</taxon>
    </lineage>
</organism>
<dbReference type="EMBL" id="SNRW01004137">
    <property type="protein sequence ID" value="KAA6388042.1"/>
    <property type="molecule type" value="Genomic_DNA"/>
</dbReference>
<sequence>MTTDAALSGWGSALEKEQEMIAMAHGTRNKRQAKLSSYIRQIQAITLGLRSFAKVLKSSRVQSLAIRSNNNTTFFDIRKWRESISSIKEIKQIHQAIQKLGIQIQTTHLSEVKNMMADVLSRLSRA</sequence>
<dbReference type="Proteomes" id="UP000324800">
    <property type="component" value="Unassembled WGS sequence"/>
</dbReference>
<evidence type="ECO:0000313" key="2">
    <source>
        <dbReference type="Proteomes" id="UP000324800"/>
    </source>
</evidence>
<evidence type="ECO:0008006" key="3">
    <source>
        <dbReference type="Google" id="ProtNLM"/>
    </source>
</evidence>
<dbReference type="AlphaFoldDB" id="A0A5J4VZP9"/>
<accession>A0A5J4VZP9</accession>
<protein>
    <recommendedName>
        <fullName evidence="3">RNase H type-1 domain-containing protein</fullName>
    </recommendedName>
</protein>
<evidence type="ECO:0000313" key="1">
    <source>
        <dbReference type="EMBL" id="KAA6388042.1"/>
    </source>
</evidence>
<gene>
    <name evidence="1" type="ORF">EZS28_016431</name>
</gene>
<reference evidence="1 2" key="1">
    <citation type="submission" date="2019-03" db="EMBL/GenBank/DDBJ databases">
        <title>Single cell metagenomics reveals metabolic interactions within the superorganism composed of flagellate Streblomastix strix and complex community of Bacteroidetes bacteria on its surface.</title>
        <authorList>
            <person name="Treitli S.C."/>
            <person name="Kolisko M."/>
            <person name="Husnik F."/>
            <person name="Keeling P."/>
            <person name="Hampl V."/>
        </authorList>
    </citation>
    <scope>NUCLEOTIDE SEQUENCE [LARGE SCALE GENOMIC DNA]</scope>
    <source>
        <strain evidence="1">ST1C</strain>
    </source>
</reference>
<name>A0A5J4VZP9_9EUKA</name>
<comment type="caution">
    <text evidence="1">The sequence shown here is derived from an EMBL/GenBank/DDBJ whole genome shotgun (WGS) entry which is preliminary data.</text>
</comment>